<organism evidence="1 2">
    <name type="scientific">Willisornis vidua</name>
    <name type="common">Xingu scale-backed antbird</name>
    <dbReference type="NCBI Taxonomy" id="1566151"/>
    <lineage>
        <taxon>Eukaryota</taxon>
        <taxon>Metazoa</taxon>
        <taxon>Chordata</taxon>
        <taxon>Craniata</taxon>
        <taxon>Vertebrata</taxon>
        <taxon>Euteleostomi</taxon>
        <taxon>Archelosauria</taxon>
        <taxon>Archosauria</taxon>
        <taxon>Dinosauria</taxon>
        <taxon>Saurischia</taxon>
        <taxon>Theropoda</taxon>
        <taxon>Coelurosauria</taxon>
        <taxon>Aves</taxon>
        <taxon>Neognathae</taxon>
        <taxon>Neoaves</taxon>
        <taxon>Telluraves</taxon>
        <taxon>Australaves</taxon>
        <taxon>Passeriformes</taxon>
        <taxon>Thamnophilidae</taxon>
        <taxon>Willisornis</taxon>
    </lineage>
</organism>
<gene>
    <name evidence="1" type="ORF">WISP_24425</name>
</gene>
<reference evidence="1" key="1">
    <citation type="submission" date="2019-10" db="EMBL/GenBank/DDBJ databases">
        <authorList>
            <person name="Soares A.E.R."/>
            <person name="Aleixo A."/>
            <person name="Schneider P."/>
            <person name="Miyaki C.Y."/>
            <person name="Schneider M.P."/>
            <person name="Mello C."/>
            <person name="Vasconcelos A.T.R."/>
        </authorList>
    </citation>
    <scope>NUCLEOTIDE SEQUENCE</scope>
    <source>
        <tissue evidence="1">Muscle</tissue>
    </source>
</reference>
<accession>A0ABQ9DM59</accession>
<name>A0ABQ9DM59_9PASS</name>
<evidence type="ECO:0000313" key="2">
    <source>
        <dbReference type="Proteomes" id="UP001145742"/>
    </source>
</evidence>
<proteinExistence type="predicted"/>
<dbReference type="EMBL" id="WHWB01032548">
    <property type="protein sequence ID" value="KAJ7425211.1"/>
    <property type="molecule type" value="Genomic_DNA"/>
</dbReference>
<protein>
    <submittedName>
        <fullName evidence="1">Uncharacterized protein</fullName>
    </submittedName>
</protein>
<sequence length="82" mass="8968">MQNSTLWEGLMLDSFMENCLLWEGPHAGALEEGEEEGAAEKCDDLTAIPVPQPPAPLQDKEMNDRATLVGTWCPAKVNITVI</sequence>
<dbReference type="Proteomes" id="UP001145742">
    <property type="component" value="Unassembled WGS sequence"/>
</dbReference>
<keyword evidence="2" id="KW-1185">Reference proteome</keyword>
<evidence type="ECO:0000313" key="1">
    <source>
        <dbReference type="EMBL" id="KAJ7425211.1"/>
    </source>
</evidence>
<comment type="caution">
    <text evidence="1">The sequence shown here is derived from an EMBL/GenBank/DDBJ whole genome shotgun (WGS) entry which is preliminary data.</text>
</comment>